<feature type="domain" description="XdhC Rossmann" evidence="1">
    <location>
        <begin position="1"/>
        <end position="32"/>
    </location>
</feature>
<dbReference type="Pfam" id="PF13478">
    <property type="entry name" value="XdhC_C"/>
    <property type="match status" value="1"/>
</dbReference>
<sequence>TEEQLSQLHAPIGLELGGQSQSEIAISIMAEIVQVKNSE</sequence>
<name>X1H035_9ZZZZ</name>
<organism evidence="2">
    <name type="scientific">marine sediment metagenome</name>
    <dbReference type="NCBI Taxonomy" id="412755"/>
    <lineage>
        <taxon>unclassified sequences</taxon>
        <taxon>metagenomes</taxon>
        <taxon>ecological metagenomes</taxon>
    </lineage>
</organism>
<comment type="caution">
    <text evidence="2">The sequence shown here is derived from an EMBL/GenBank/DDBJ whole genome shotgun (WGS) entry which is preliminary data.</text>
</comment>
<accession>X1H035</accession>
<dbReference type="EMBL" id="BARU01010895">
    <property type="protein sequence ID" value="GAH38633.1"/>
    <property type="molecule type" value="Genomic_DNA"/>
</dbReference>
<dbReference type="Gene3D" id="3.40.50.720">
    <property type="entry name" value="NAD(P)-binding Rossmann-like Domain"/>
    <property type="match status" value="1"/>
</dbReference>
<reference evidence="2" key="1">
    <citation type="journal article" date="2014" name="Front. Microbiol.">
        <title>High frequency of phylogenetically diverse reductive dehalogenase-homologous genes in deep subseafloor sedimentary metagenomes.</title>
        <authorList>
            <person name="Kawai M."/>
            <person name="Futagami T."/>
            <person name="Toyoda A."/>
            <person name="Takaki Y."/>
            <person name="Nishi S."/>
            <person name="Hori S."/>
            <person name="Arai W."/>
            <person name="Tsubouchi T."/>
            <person name="Morono Y."/>
            <person name="Uchiyama I."/>
            <person name="Ito T."/>
            <person name="Fujiyama A."/>
            <person name="Inagaki F."/>
            <person name="Takami H."/>
        </authorList>
    </citation>
    <scope>NUCLEOTIDE SEQUENCE</scope>
    <source>
        <strain evidence="2">Expedition CK06-06</strain>
    </source>
</reference>
<dbReference type="InterPro" id="IPR052698">
    <property type="entry name" value="MoCofactor_Util/Proc"/>
</dbReference>
<protein>
    <recommendedName>
        <fullName evidence="1">XdhC Rossmann domain-containing protein</fullName>
    </recommendedName>
</protein>
<gene>
    <name evidence="2" type="ORF">S03H2_20629</name>
</gene>
<feature type="non-terminal residue" evidence="2">
    <location>
        <position position="1"/>
    </location>
</feature>
<dbReference type="InterPro" id="IPR027051">
    <property type="entry name" value="XdhC_Rossmann_dom"/>
</dbReference>
<evidence type="ECO:0000313" key="2">
    <source>
        <dbReference type="EMBL" id="GAH38633.1"/>
    </source>
</evidence>
<dbReference type="PANTHER" id="PTHR30388">
    <property type="entry name" value="ALDEHYDE OXIDOREDUCTASE MOLYBDENUM COFACTOR ASSEMBLY PROTEIN"/>
    <property type="match status" value="1"/>
</dbReference>
<proteinExistence type="predicted"/>
<dbReference type="PANTHER" id="PTHR30388:SF6">
    <property type="entry name" value="XANTHINE DEHYDROGENASE SUBUNIT A-RELATED"/>
    <property type="match status" value="1"/>
</dbReference>
<dbReference type="AlphaFoldDB" id="X1H035"/>
<evidence type="ECO:0000259" key="1">
    <source>
        <dbReference type="Pfam" id="PF13478"/>
    </source>
</evidence>